<dbReference type="InterPro" id="IPR050969">
    <property type="entry name" value="Dev_Signal_Modulators"/>
</dbReference>
<dbReference type="InterPro" id="IPR011489">
    <property type="entry name" value="EMI_domain"/>
</dbReference>
<dbReference type="SMART" id="SM00181">
    <property type="entry name" value="EGF"/>
    <property type="match status" value="2"/>
</dbReference>
<dbReference type="Proteomes" id="UP000316079">
    <property type="component" value="Unassembled WGS sequence"/>
</dbReference>
<dbReference type="PROSITE" id="PS00010">
    <property type="entry name" value="ASX_HYDROXYL"/>
    <property type="match status" value="1"/>
</dbReference>
<feature type="disulfide bond" evidence="7">
    <location>
        <begin position="234"/>
        <end position="243"/>
    </location>
</feature>
<dbReference type="PROSITE" id="PS51041">
    <property type="entry name" value="EMI"/>
    <property type="match status" value="1"/>
</dbReference>
<dbReference type="GO" id="GO:0009986">
    <property type="term" value="C:cell surface"/>
    <property type="evidence" value="ECO:0007669"/>
    <property type="project" value="TreeGrafter"/>
</dbReference>
<dbReference type="GO" id="GO:0005576">
    <property type="term" value="C:extracellular region"/>
    <property type="evidence" value="ECO:0007669"/>
    <property type="project" value="TreeGrafter"/>
</dbReference>
<evidence type="ECO:0000313" key="12">
    <source>
        <dbReference type="Proteomes" id="UP000316079"/>
    </source>
</evidence>
<dbReference type="PROSITE" id="PS00022">
    <property type="entry name" value="EGF_1"/>
    <property type="match status" value="1"/>
</dbReference>
<evidence type="ECO:0000256" key="8">
    <source>
        <dbReference type="SAM" id="MobiDB-lite"/>
    </source>
</evidence>
<keyword evidence="3" id="KW-0677">Repeat</keyword>
<keyword evidence="1 7" id="KW-0245">EGF-like domain</keyword>
<dbReference type="FunFam" id="2.10.25.10:FF:000862">
    <property type="entry name" value="EGF-like-domain multiple 7"/>
    <property type="match status" value="1"/>
</dbReference>
<feature type="domain" description="EGF-like" evidence="9">
    <location>
        <begin position="212"/>
        <end position="244"/>
    </location>
</feature>
<dbReference type="GO" id="GO:0005102">
    <property type="term" value="F:signaling receptor binding"/>
    <property type="evidence" value="ECO:0007669"/>
    <property type="project" value="TreeGrafter"/>
</dbReference>
<dbReference type="InterPro" id="IPR018097">
    <property type="entry name" value="EGF_Ca-bd_CS"/>
</dbReference>
<dbReference type="InterPro" id="IPR001881">
    <property type="entry name" value="EGF-like_Ca-bd_dom"/>
</dbReference>
<dbReference type="SUPFAM" id="SSF57184">
    <property type="entry name" value="Growth factor receptor domain"/>
    <property type="match status" value="1"/>
</dbReference>
<comment type="caution">
    <text evidence="11">The sequence shown here is derived from an EMBL/GenBank/DDBJ whole genome shotgun (WGS) entry which is preliminary data.</text>
</comment>
<evidence type="ECO:0000256" key="3">
    <source>
        <dbReference type="ARBA" id="ARBA00022737"/>
    </source>
</evidence>
<evidence type="ECO:0000256" key="7">
    <source>
        <dbReference type="PROSITE-ProRule" id="PRU00076"/>
    </source>
</evidence>
<evidence type="ECO:0000256" key="2">
    <source>
        <dbReference type="ARBA" id="ARBA00022729"/>
    </source>
</evidence>
<keyword evidence="12" id="KW-1185">Reference proteome</keyword>
<evidence type="ECO:0000256" key="5">
    <source>
        <dbReference type="ARBA" id="ARBA00023054"/>
    </source>
</evidence>
<feature type="region of interest" description="Disordered" evidence="8">
    <location>
        <begin position="73"/>
        <end position="102"/>
    </location>
</feature>
<dbReference type="Gene3D" id="2.10.25.10">
    <property type="entry name" value="Laminin"/>
    <property type="match status" value="2"/>
</dbReference>
<name>A0A553NHL9_9TELE</name>
<dbReference type="OrthoDB" id="155976at2759"/>
<dbReference type="InterPro" id="IPR000742">
    <property type="entry name" value="EGF"/>
</dbReference>
<gene>
    <name evidence="11" type="ORF">DNTS_024602</name>
</gene>
<evidence type="ECO:0000256" key="1">
    <source>
        <dbReference type="ARBA" id="ARBA00022536"/>
    </source>
</evidence>
<dbReference type="AlphaFoldDB" id="A0A553NHL9"/>
<dbReference type="InterPro" id="IPR049883">
    <property type="entry name" value="NOTCH1_EGF-like"/>
</dbReference>
<feature type="disulfide bond" evidence="7">
    <location>
        <begin position="216"/>
        <end position="226"/>
    </location>
</feature>
<dbReference type="GO" id="GO:0005509">
    <property type="term" value="F:calcium ion binding"/>
    <property type="evidence" value="ECO:0007669"/>
    <property type="project" value="InterPro"/>
</dbReference>
<dbReference type="InterPro" id="IPR000152">
    <property type="entry name" value="EGF-type_Asp/Asn_hydroxyl_site"/>
</dbReference>
<accession>A0A553NHL9</accession>
<dbReference type="PANTHER" id="PTHR14949">
    <property type="entry name" value="EGF-LIKE-DOMAIN, MULTIPLE 7, 8"/>
    <property type="match status" value="1"/>
</dbReference>
<reference evidence="11 12" key="1">
    <citation type="journal article" date="2019" name="Sci. Data">
        <title>Hybrid genome assembly and annotation of Danionella translucida.</title>
        <authorList>
            <person name="Kadobianskyi M."/>
            <person name="Schulze L."/>
            <person name="Schuelke M."/>
            <person name="Judkewitz B."/>
        </authorList>
    </citation>
    <scope>NUCLEOTIDE SEQUENCE [LARGE SCALE GENOMIC DNA]</scope>
    <source>
        <strain evidence="11 12">Bolton</strain>
    </source>
</reference>
<keyword evidence="2" id="KW-0732">Signal</keyword>
<organism evidence="11 12">
    <name type="scientific">Danionella cerebrum</name>
    <dbReference type="NCBI Taxonomy" id="2873325"/>
    <lineage>
        <taxon>Eukaryota</taxon>
        <taxon>Metazoa</taxon>
        <taxon>Chordata</taxon>
        <taxon>Craniata</taxon>
        <taxon>Vertebrata</taxon>
        <taxon>Euteleostomi</taxon>
        <taxon>Actinopterygii</taxon>
        <taxon>Neopterygii</taxon>
        <taxon>Teleostei</taxon>
        <taxon>Ostariophysi</taxon>
        <taxon>Cypriniformes</taxon>
        <taxon>Danionidae</taxon>
        <taxon>Danioninae</taxon>
        <taxon>Danionella</taxon>
    </lineage>
</organism>
<protein>
    <recommendedName>
        <fullName evidence="13">EGF-like domain-containing protein</fullName>
    </recommendedName>
</protein>
<proteinExistence type="predicted"/>
<dbReference type="FunFam" id="2.10.25.10:FF:000010">
    <property type="entry name" value="Pro-epidermal growth factor"/>
    <property type="match status" value="1"/>
</dbReference>
<evidence type="ECO:0008006" key="13">
    <source>
        <dbReference type="Google" id="ProtNLM"/>
    </source>
</evidence>
<evidence type="ECO:0000313" key="11">
    <source>
        <dbReference type="EMBL" id="TRY64910.1"/>
    </source>
</evidence>
<keyword evidence="6 7" id="KW-1015">Disulfide bond</keyword>
<evidence type="ECO:0000256" key="6">
    <source>
        <dbReference type="ARBA" id="ARBA00023157"/>
    </source>
</evidence>
<dbReference type="SMART" id="SM00179">
    <property type="entry name" value="EGF_CA"/>
    <property type="match status" value="1"/>
</dbReference>
<dbReference type="EMBL" id="SRMA01026961">
    <property type="protein sequence ID" value="TRY64910.1"/>
    <property type="molecule type" value="Genomic_DNA"/>
</dbReference>
<dbReference type="Pfam" id="PF07546">
    <property type="entry name" value="EMI"/>
    <property type="match status" value="1"/>
</dbReference>
<evidence type="ECO:0000256" key="4">
    <source>
        <dbReference type="ARBA" id="ARBA00022837"/>
    </source>
</evidence>
<dbReference type="PANTHER" id="PTHR14949:SF56">
    <property type="entry name" value="EGF-LIKE-DOMAIN, MULTIPLE 7"/>
    <property type="match status" value="1"/>
</dbReference>
<keyword evidence="4" id="KW-0106">Calcium</keyword>
<sequence>MGIVLPIPEFHRKRRIKSRRKTPKSPSFFAIRFPGSTEGWWPSGALHRTEEEFIRNLGDGGARQILGARQVERMPSTAARDHVTSGKLIGSQSRVGTDKSEGQSDREMFTALLLCFSLFLLHASSTYQTQGHHGRRVCVGGVRGRHVSFITESFLQPVHKPYITMCQNHRACSTYKTIYRVSYRQVSRVSPNLHTYPECCPGWRRMHSHNCNQAVCEQSCANGGTCVRPNHCTCPRGWTGRSCKTDVDECKEVHGCSQKCVNTPGSFECLCEEGFRLDEDRKKCLRIRDSEQQHSSRTNDGRFLPDSRFIITFGTRYATLNSYRGGLARVENVTEEVQILKNRLELLEQKLEMVLAPFTTLIALDGTGDTYSFLSEKTNFLSHSLQQLERIDSLSEQVGFLEERIGACSCKET</sequence>
<dbReference type="CDD" id="cd00054">
    <property type="entry name" value="EGF_CA"/>
    <property type="match status" value="1"/>
</dbReference>
<evidence type="ECO:0000259" key="9">
    <source>
        <dbReference type="PROSITE" id="PS50026"/>
    </source>
</evidence>
<keyword evidence="5" id="KW-0175">Coiled coil</keyword>
<dbReference type="PROSITE" id="PS01186">
    <property type="entry name" value="EGF_2"/>
    <property type="match status" value="2"/>
</dbReference>
<dbReference type="PROSITE" id="PS50026">
    <property type="entry name" value="EGF_3"/>
    <property type="match status" value="1"/>
</dbReference>
<dbReference type="PROSITE" id="PS01187">
    <property type="entry name" value="EGF_CA"/>
    <property type="match status" value="1"/>
</dbReference>
<evidence type="ECO:0000259" key="10">
    <source>
        <dbReference type="PROSITE" id="PS51041"/>
    </source>
</evidence>
<feature type="domain" description="EMI" evidence="10">
    <location>
        <begin position="134"/>
        <end position="213"/>
    </location>
</feature>
<comment type="caution">
    <text evidence="7">Lacks conserved residue(s) required for the propagation of feature annotation.</text>
</comment>
<dbReference type="InterPro" id="IPR009030">
    <property type="entry name" value="Growth_fac_rcpt_cys_sf"/>
</dbReference>
<dbReference type="Pfam" id="PF07645">
    <property type="entry name" value="EGF_CA"/>
    <property type="match status" value="1"/>
</dbReference>